<evidence type="ECO:0000313" key="6">
    <source>
        <dbReference type="EMBL" id="KAJ7348096.1"/>
    </source>
</evidence>
<dbReference type="AlphaFoldDB" id="A0AAD7A2L3"/>
<dbReference type="InterPro" id="IPR008266">
    <property type="entry name" value="Tyr_kinase_AS"/>
</dbReference>
<reference evidence="6" key="1">
    <citation type="submission" date="2023-03" db="EMBL/GenBank/DDBJ databases">
        <title>Massive genome expansion in bonnet fungi (Mycena s.s.) driven by repeated elements and novel gene families across ecological guilds.</title>
        <authorList>
            <consortium name="Lawrence Berkeley National Laboratory"/>
            <person name="Harder C.B."/>
            <person name="Miyauchi S."/>
            <person name="Viragh M."/>
            <person name="Kuo A."/>
            <person name="Thoen E."/>
            <person name="Andreopoulos B."/>
            <person name="Lu D."/>
            <person name="Skrede I."/>
            <person name="Drula E."/>
            <person name="Henrissat B."/>
            <person name="Morin E."/>
            <person name="Kohler A."/>
            <person name="Barry K."/>
            <person name="LaButti K."/>
            <person name="Morin E."/>
            <person name="Salamov A."/>
            <person name="Lipzen A."/>
            <person name="Mereny Z."/>
            <person name="Hegedus B."/>
            <person name="Baldrian P."/>
            <person name="Stursova M."/>
            <person name="Weitz H."/>
            <person name="Taylor A."/>
            <person name="Grigoriev I.V."/>
            <person name="Nagy L.G."/>
            <person name="Martin F."/>
            <person name="Kauserud H."/>
        </authorList>
    </citation>
    <scope>NUCLEOTIDE SEQUENCE</scope>
    <source>
        <strain evidence="6">CBHHK002</strain>
    </source>
</reference>
<dbReference type="EMBL" id="JARIHO010000018">
    <property type="protein sequence ID" value="KAJ7348096.1"/>
    <property type="molecule type" value="Genomic_DNA"/>
</dbReference>
<protein>
    <submittedName>
        <fullName evidence="6">Kinase-like domain-containing protein</fullName>
    </submittedName>
</protein>
<dbReference type="GO" id="GO:0005524">
    <property type="term" value="F:ATP binding"/>
    <property type="evidence" value="ECO:0007669"/>
    <property type="project" value="UniProtKB-UniRule"/>
</dbReference>
<dbReference type="InterPro" id="IPR051681">
    <property type="entry name" value="Ser/Thr_Kinases-Pseudokinases"/>
</dbReference>
<dbReference type="InterPro" id="IPR000719">
    <property type="entry name" value="Prot_kinase_dom"/>
</dbReference>
<evidence type="ECO:0000256" key="2">
    <source>
        <dbReference type="ARBA" id="ARBA00022840"/>
    </source>
</evidence>
<dbReference type="Gene3D" id="1.10.510.10">
    <property type="entry name" value="Transferase(Phosphotransferase) domain 1"/>
    <property type="match status" value="1"/>
</dbReference>
<keyword evidence="6" id="KW-0418">Kinase</keyword>
<keyword evidence="7" id="KW-1185">Reference proteome</keyword>
<keyword evidence="1 3" id="KW-0547">Nucleotide-binding</keyword>
<dbReference type="Proteomes" id="UP001218218">
    <property type="component" value="Unassembled WGS sequence"/>
</dbReference>
<dbReference type="InterPro" id="IPR011009">
    <property type="entry name" value="Kinase-like_dom_sf"/>
</dbReference>
<name>A0AAD7A2L3_9AGAR</name>
<dbReference type="PANTHER" id="PTHR44329">
    <property type="entry name" value="SERINE/THREONINE-PROTEIN KINASE TNNI3K-RELATED"/>
    <property type="match status" value="1"/>
</dbReference>
<proteinExistence type="predicted"/>
<feature type="region of interest" description="Disordered" evidence="4">
    <location>
        <begin position="425"/>
        <end position="445"/>
    </location>
</feature>
<dbReference type="InterPro" id="IPR001245">
    <property type="entry name" value="Ser-Thr/Tyr_kinase_cat_dom"/>
</dbReference>
<gene>
    <name evidence="6" type="ORF">DFH08DRAFT_157328</name>
</gene>
<dbReference type="GO" id="GO:0004674">
    <property type="term" value="F:protein serine/threonine kinase activity"/>
    <property type="evidence" value="ECO:0007669"/>
    <property type="project" value="TreeGrafter"/>
</dbReference>
<sequence>MLINKSALKVGMHFVELAEDIIRSSTNNQRFSLLDRLQERVEWMSKHNNICSLAYSAQFRTDVQMLLRDFDHNDHRKIQKVFFEDDQVISRLFREVIHSGKEEMFHLSDEKVTGFMDALHKCIMANNDPSFVLPARRLLKNLCAATKDFPPTLFLELDSVDTKRPIGRGGFADIFPGRYKGQDIALKRLQVYQSELNEVSKFSKSLLQEVLTWVHLKHDYILPFFGLDEKTFEGYPPCIVTPYMRNGAMNNFVKVRNETLPDKRVDKLLFETAQGLTYLHSQNIVHGDLRGGNVLIDDEEHARLADFGLAIVTDATLGTTSTARSGSVRWMAPELLNFELEFKRTKASDVYAFACLCIEIYTGDQPFWNIHHDITVALEVLKQMRPPRPSSSGPPDGTRAMSDRLWVTVEACWAHKPSDRPDMYEVSGHIMSPDSSGRCADIRAD</sequence>
<dbReference type="PROSITE" id="PS00109">
    <property type="entry name" value="PROTEIN_KINASE_TYR"/>
    <property type="match status" value="1"/>
</dbReference>
<evidence type="ECO:0000256" key="4">
    <source>
        <dbReference type="SAM" id="MobiDB-lite"/>
    </source>
</evidence>
<comment type="caution">
    <text evidence="6">The sequence shown here is derived from an EMBL/GenBank/DDBJ whole genome shotgun (WGS) entry which is preliminary data.</text>
</comment>
<dbReference type="PRINTS" id="PR00109">
    <property type="entry name" value="TYRKINASE"/>
</dbReference>
<dbReference type="PROSITE" id="PS50011">
    <property type="entry name" value="PROTEIN_KINASE_DOM"/>
    <property type="match status" value="1"/>
</dbReference>
<keyword evidence="2 3" id="KW-0067">ATP-binding</keyword>
<dbReference type="PANTHER" id="PTHR44329:SF298">
    <property type="entry name" value="MIXED LINEAGE KINASE DOMAIN-LIKE PROTEIN"/>
    <property type="match status" value="1"/>
</dbReference>
<dbReference type="SUPFAM" id="SSF56112">
    <property type="entry name" value="Protein kinase-like (PK-like)"/>
    <property type="match status" value="1"/>
</dbReference>
<organism evidence="6 7">
    <name type="scientific">Mycena albidolilacea</name>
    <dbReference type="NCBI Taxonomy" id="1033008"/>
    <lineage>
        <taxon>Eukaryota</taxon>
        <taxon>Fungi</taxon>
        <taxon>Dikarya</taxon>
        <taxon>Basidiomycota</taxon>
        <taxon>Agaricomycotina</taxon>
        <taxon>Agaricomycetes</taxon>
        <taxon>Agaricomycetidae</taxon>
        <taxon>Agaricales</taxon>
        <taxon>Marasmiineae</taxon>
        <taxon>Mycenaceae</taxon>
        <taxon>Mycena</taxon>
    </lineage>
</organism>
<evidence type="ECO:0000259" key="5">
    <source>
        <dbReference type="PROSITE" id="PS50011"/>
    </source>
</evidence>
<accession>A0AAD7A2L3</accession>
<evidence type="ECO:0000256" key="3">
    <source>
        <dbReference type="PROSITE-ProRule" id="PRU10141"/>
    </source>
</evidence>
<feature type="binding site" evidence="3">
    <location>
        <position position="187"/>
    </location>
    <ligand>
        <name>ATP</name>
        <dbReference type="ChEBI" id="CHEBI:30616"/>
    </ligand>
</feature>
<feature type="domain" description="Protein kinase" evidence="5">
    <location>
        <begin position="160"/>
        <end position="432"/>
    </location>
</feature>
<evidence type="ECO:0000256" key="1">
    <source>
        <dbReference type="ARBA" id="ARBA00022741"/>
    </source>
</evidence>
<evidence type="ECO:0000313" key="7">
    <source>
        <dbReference type="Proteomes" id="UP001218218"/>
    </source>
</evidence>
<dbReference type="Pfam" id="PF07714">
    <property type="entry name" value="PK_Tyr_Ser-Thr"/>
    <property type="match status" value="1"/>
</dbReference>
<dbReference type="InterPro" id="IPR017441">
    <property type="entry name" value="Protein_kinase_ATP_BS"/>
</dbReference>
<keyword evidence="6" id="KW-0808">Transferase</keyword>
<dbReference type="PROSITE" id="PS00107">
    <property type="entry name" value="PROTEIN_KINASE_ATP"/>
    <property type="match status" value="1"/>
</dbReference>